<gene>
    <name evidence="5" type="ordered locus">Sfum_1842</name>
</gene>
<reference evidence="5 6" key="1">
    <citation type="submission" date="2006-10" db="EMBL/GenBank/DDBJ databases">
        <title>Complete sequence of Syntrophobacter fumaroxidans MPOB.</title>
        <authorList>
            <consortium name="US DOE Joint Genome Institute"/>
            <person name="Copeland A."/>
            <person name="Lucas S."/>
            <person name="Lapidus A."/>
            <person name="Barry K."/>
            <person name="Detter J.C."/>
            <person name="Glavina del Rio T."/>
            <person name="Hammon N."/>
            <person name="Israni S."/>
            <person name="Pitluck S."/>
            <person name="Goltsman E.G."/>
            <person name="Martinez M."/>
            <person name="Schmutz J."/>
            <person name="Larimer F."/>
            <person name="Land M."/>
            <person name="Hauser L."/>
            <person name="Kyrpides N."/>
            <person name="Kim E."/>
            <person name="Boone D.R."/>
            <person name="Brockman F."/>
            <person name="Culley D."/>
            <person name="Ferry J."/>
            <person name="Gunsalus R."/>
            <person name="McInerney M.J."/>
            <person name="Morrison M."/>
            <person name="Plugge C."/>
            <person name="Rohlin L."/>
            <person name="Scholten J."/>
            <person name="Sieber J."/>
            <person name="Stams A.J.M."/>
            <person name="Worm P."/>
            <person name="Henstra A.M."/>
            <person name="Richardson P."/>
        </authorList>
    </citation>
    <scope>NUCLEOTIDE SEQUENCE [LARGE SCALE GENOMIC DNA]</scope>
    <source>
        <strain evidence="6">DSM 10017 / MPOB</strain>
    </source>
</reference>
<evidence type="ECO:0000256" key="2">
    <source>
        <dbReference type="SAM" id="Coils"/>
    </source>
</evidence>
<dbReference type="PROSITE" id="PS00163">
    <property type="entry name" value="FUMARATE_LYASES"/>
    <property type="match status" value="1"/>
</dbReference>
<dbReference type="InParanoid" id="A0LJC5"/>
<dbReference type="EMBL" id="CP000478">
    <property type="protein sequence ID" value="ABK17527.1"/>
    <property type="molecule type" value="Genomic_DNA"/>
</dbReference>
<dbReference type="SUPFAM" id="SSF48557">
    <property type="entry name" value="L-aspartase-like"/>
    <property type="match status" value="1"/>
</dbReference>
<dbReference type="Gene3D" id="1.10.40.30">
    <property type="entry name" value="Fumarase/aspartase (C-terminal domain)"/>
    <property type="match status" value="1"/>
</dbReference>
<dbReference type="InterPro" id="IPR051546">
    <property type="entry name" value="Aspartate_Ammonia-Lyase"/>
</dbReference>
<dbReference type="Gene3D" id="1.20.200.10">
    <property type="entry name" value="Fumarase/aspartase (Central domain)"/>
    <property type="match status" value="1"/>
</dbReference>
<evidence type="ECO:0000313" key="6">
    <source>
        <dbReference type="Proteomes" id="UP000001784"/>
    </source>
</evidence>
<feature type="coiled-coil region" evidence="2">
    <location>
        <begin position="155"/>
        <end position="182"/>
    </location>
</feature>
<dbReference type="STRING" id="335543.Sfum_1842"/>
<proteinExistence type="predicted"/>
<dbReference type="InterPro" id="IPR020557">
    <property type="entry name" value="Fumarate_lyase_CS"/>
</dbReference>
<dbReference type="NCBIfam" id="NF008909">
    <property type="entry name" value="PRK12273.1"/>
    <property type="match status" value="1"/>
</dbReference>
<dbReference type="GO" id="GO:0005829">
    <property type="term" value="C:cytosol"/>
    <property type="evidence" value="ECO:0007669"/>
    <property type="project" value="TreeGrafter"/>
</dbReference>
<dbReference type="InterPro" id="IPR008948">
    <property type="entry name" value="L-Aspartase-like"/>
</dbReference>
<dbReference type="InterPro" id="IPR022761">
    <property type="entry name" value="Fumarate_lyase_N"/>
</dbReference>
<dbReference type="Pfam" id="PF10415">
    <property type="entry name" value="FumaraseC_C"/>
    <property type="match status" value="1"/>
</dbReference>
<feature type="domain" description="Fumarate lyase N-terminal" evidence="3">
    <location>
        <begin position="17"/>
        <end position="347"/>
    </location>
</feature>
<dbReference type="GO" id="GO:0008797">
    <property type="term" value="F:aspartate ammonia-lyase activity"/>
    <property type="evidence" value="ECO:0007669"/>
    <property type="project" value="TreeGrafter"/>
</dbReference>
<dbReference type="HOGENOM" id="CLU_021594_4_0_7"/>
<dbReference type="AlphaFoldDB" id="A0LJC5"/>
<keyword evidence="2" id="KW-0175">Coiled coil</keyword>
<dbReference type="RefSeq" id="WP_011698697.1">
    <property type="nucleotide sequence ID" value="NC_008554.1"/>
</dbReference>
<dbReference type="PANTHER" id="PTHR42696">
    <property type="entry name" value="ASPARTATE AMMONIA-LYASE"/>
    <property type="match status" value="1"/>
</dbReference>
<dbReference type="eggNOG" id="COG1027">
    <property type="taxonomic scope" value="Bacteria"/>
</dbReference>
<organism evidence="5 6">
    <name type="scientific">Syntrophobacter fumaroxidans (strain DSM 10017 / MPOB)</name>
    <dbReference type="NCBI Taxonomy" id="335543"/>
    <lineage>
        <taxon>Bacteria</taxon>
        <taxon>Pseudomonadati</taxon>
        <taxon>Thermodesulfobacteriota</taxon>
        <taxon>Syntrophobacteria</taxon>
        <taxon>Syntrophobacterales</taxon>
        <taxon>Syntrophobacteraceae</taxon>
        <taxon>Syntrophobacter</taxon>
    </lineage>
</organism>
<dbReference type="InterPro" id="IPR000362">
    <property type="entry name" value="Fumarate_lyase_fam"/>
</dbReference>
<keyword evidence="6" id="KW-1185">Reference proteome</keyword>
<evidence type="ECO:0000313" key="5">
    <source>
        <dbReference type="EMBL" id="ABK17527.1"/>
    </source>
</evidence>
<dbReference type="GO" id="GO:0006099">
    <property type="term" value="P:tricarboxylic acid cycle"/>
    <property type="evidence" value="ECO:0007669"/>
    <property type="project" value="InterPro"/>
</dbReference>
<evidence type="ECO:0000256" key="1">
    <source>
        <dbReference type="ARBA" id="ARBA00023239"/>
    </source>
</evidence>
<feature type="domain" description="Fumarase C C-terminal" evidence="4">
    <location>
        <begin position="414"/>
        <end position="464"/>
    </location>
</feature>
<dbReference type="PRINTS" id="PR00149">
    <property type="entry name" value="FUMRATELYASE"/>
</dbReference>
<dbReference type="KEGG" id="sfu:Sfum_1842"/>
<accession>A0LJC5</accession>
<dbReference type="Proteomes" id="UP000001784">
    <property type="component" value="Chromosome"/>
</dbReference>
<name>A0LJC5_SYNFM</name>
<dbReference type="Pfam" id="PF00206">
    <property type="entry name" value="Lyase_1"/>
    <property type="match status" value="1"/>
</dbReference>
<sequence>MRMTDSDFRIERDLIGELPVPMAELHGIHTARAMENFPLAGRPVHPALVRAFGEVKLACARTNRSLGVWKDEPRKADAIETACAEMAEGRLTGHVVVDLLQGGAGTSTNMNVNEVLANRALGLLGEPHGRYDRVSPLDDINLHQSTNDTYPTALKLAAIRALRDLEARVLELQEEFQSLEKRFAHVVKVGRTQLQDAVLTTLGREMGAYAEAFGRDRWRIYKCEERLRVVNLGGTAIGTGLGAPRDFIFRVTDALRANTGIGFARAENLVEATQNADVFVEVSGIMKACAATLLKVCGDLRLMSSGPETGLAEIALPARQSGSSIMPGKVNPVIPEAASQASMLVFGYDAALTIACASGSLELNPFLPLVAATLLDGADLLARSCDMLRRLCVAGIEANEEQCRSRVRNSTAAATALLPVLGYEGVCGVVERARRERRSVREIVLDENILTAERFEELISPEAVCRLGTS</sequence>
<protein>
    <submittedName>
        <fullName evidence="5">Fumarate lyase</fullName>
    </submittedName>
</protein>
<dbReference type="FunFam" id="1.20.200.10:FF:000001">
    <property type="entry name" value="Fumarate hydratase, mitochondrial"/>
    <property type="match status" value="1"/>
</dbReference>
<evidence type="ECO:0000259" key="3">
    <source>
        <dbReference type="Pfam" id="PF00206"/>
    </source>
</evidence>
<keyword evidence="1 5" id="KW-0456">Lyase</keyword>
<dbReference type="GO" id="GO:0006531">
    <property type="term" value="P:aspartate metabolic process"/>
    <property type="evidence" value="ECO:0007669"/>
    <property type="project" value="TreeGrafter"/>
</dbReference>
<dbReference type="Gene3D" id="1.10.275.10">
    <property type="entry name" value="Fumarase/aspartase (N-terminal domain)"/>
    <property type="match status" value="1"/>
</dbReference>
<dbReference type="PANTHER" id="PTHR42696:SF2">
    <property type="entry name" value="ASPARTATE AMMONIA-LYASE"/>
    <property type="match status" value="1"/>
</dbReference>
<dbReference type="InterPro" id="IPR024083">
    <property type="entry name" value="Fumarase/histidase_N"/>
</dbReference>
<dbReference type="InterPro" id="IPR018951">
    <property type="entry name" value="Fumarase_C_C"/>
</dbReference>
<evidence type="ECO:0000259" key="4">
    <source>
        <dbReference type="Pfam" id="PF10415"/>
    </source>
</evidence>